<evidence type="ECO:0000313" key="2">
    <source>
        <dbReference type="EMBL" id="QIW99093.1"/>
    </source>
</evidence>
<sequence length="399" mass="42948">MPSPLPARQQQPHLKLDTAMASGSPIVPTQYILDEYGTPGGSALATTRYPDISCHLLLLEAKLTMDGGLRTREKYIKAAGIARQALSLALQNNLPELESRANFYLGESTVIDVRRGQQHLIKAREYYSRALDGNEYGTPEAKRAASRLAELNVMFPTSNTSTSDDSSGSLPFATDSAPSLTSSPSWGPAQARANAHTAKIRAGERIPSFGSMSTDSSSVRTDDDLPGSDSTWINSPDVEESSDKSTVAAEYEFTSSSRLDNLLASIRSPIMSISPKTKQGLGIHFPKTSSPKTGRQSSSSNTVQPSSPLRIAQSPSTSTFTVATQGSSILKQQNAVDKTERSKSTSVSFSPETKTNDETSPTGALTHRRKRSSLSISQLQQRSDEALMEEGQSPVQPDF</sequence>
<proteinExistence type="predicted"/>
<feature type="compositionally biased region" description="Low complexity" evidence="1">
    <location>
        <begin position="157"/>
        <end position="169"/>
    </location>
</feature>
<feature type="compositionally biased region" description="Polar residues" evidence="1">
    <location>
        <begin position="344"/>
        <end position="363"/>
    </location>
</feature>
<organism evidence="2 3">
    <name type="scientific">Peltaster fructicola</name>
    <dbReference type="NCBI Taxonomy" id="286661"/>
    <lineage>
        <taxon>Eukaryota</taxon>
        <taxon>Fungi</taxon>
        <taxon>Dikarya</taxon>
        <taxon>Ascomycota</taxon>
        <taxon>Pezizomycotina</taxon>
        <taxon>Dothideomycetes</taxon>
        <taxon>Dothideomycetes incertae sedis</taxon>
        <taxon>Peltaster</taxon>
    </lineage>
</organism>
<evidence type="ECO:0000313" key="3">
    <source>
        <dbReference type="Proteomes" id="UP000503462"/>
    </source>
</evidence>
<dbReference type="EMBL" id="CP051141">
    <property type="protein sequence ID" value="QIW99093.1"/>
    <property type="molecule type" value="Genomic_DNA"/>
</dbReference>
<feature type="compositionally biased region" description="Low complexity" evidence="1">
    <location>
        <begin position="296"/>
        <end position="308"/>
    </location>
</feature>
<protein>
    <submittedName>
        <fullName evidence="2">Uncharacterized protein</fullName>
    </submittedName>
</protein>
<feature type="region of interest" description="Disordered" evidence="1">
    <location>
        <begin position="156"/>
        <end position="246"/>
    </location>
</feature>
<reference evidence="2 3" key="1">
    <citation type="journal article" date="2016" name="Sci. Rep.">
        <title>Peltaster fructicola genome reveals evolution from an invasive phytopathogen to an ectophytic parasite.</title>
        <authorList>
            <person name="Xu C."/>
            <person name="Chen H."/>
            <person name="Gleason M.L."/>
            <person name="Xu J.R."/>
            <person name="Liu H."/>
            <person name="Zhang R."/>
            <person name="Sun G."/>
        </authorList>
    </citation>
    <scope>NUCLEOTIDE SEQUENCE [LARGE SCALE GENOMIC DNA]</scope>
    <source>
        <strain evidence="2 3">LNHT1506</strain>
    </source>
</reference>
<keyword evidence="3" id="KW-1185">Reference proteome</keyword>
<gene>
    <name evidence="2" type="ORF">AMS68_004611</name>
</gene>
<feature type="compositionally biased region" description="Polar residues" evidence="1">
    <location>
        <begin position="313"/>
        <end position="336"/>
    </location>
</feature>
<dbReference type="AlphaFoldDB" id="A0A6H0XWI9"/>
<evidence type="ECO:0000256" key="1">
    <source>
        <dbReference type="SAM" id="MobiDB-lite"/>
    </source>
</evidence>
<name>A0A6H0XWI9_9PEZI</name>
<feature type="compositionally biased region" description="Polar residues" evidence="1">
    <location>
        <begin position="176"/>
        <end position="185"/>
    </location>
</feature>
<dbReference type="Proteomes" id="UP000503462">
    <property type="component" value="Chromosome 3"/>
</dbReference>
<feature type="region of interest" description="Disordered" evidence="1">
    <location>
        <begin position="275"/>
        <end position="399"/>
    </location>
</feature>
<accession>A0A6H0XWI9</accession>